<feature type="compositionally biased region" description="Basic and acidic residues" evidence="1">
    <location>
        <begin position="55"/>
        <end position="68"/>
    </location>
</feature>
<evidence type="ECO:0000256" key="1">
    <source>
        <dbReference type="SAM" id="MobiDB-lite"/>
    </source>
</evidence>
<dbReference type="STRING" id="225324.SAMN02745126_03677"/>
<evidence type="ECO:0000313" key="2">
    <source>
        <dbReference type="EMBL" id="SKA12294.1"/>
    </source>
</evidence>
<evidence type="ECO:0000313" key="3">
    <source>
        <dbReference type="Proteomes" id="UP000190092"/>
    </source>
</evidence>
<gene>
    <name evidence="2" type="ORF">SAMN02745126_03677</name>
</gene>
<sequence length="68" mass="7102">MGKSPTSSPEKEYERLNPGGGPPGQQEERKTKKAPKTTRDDGGASIPGSQNADVKGPKPERGPRGATT</sequence>
<dbReference type="EMBL" id="FUWJ01000004">
    <property type="protein sequence ID" value="SKA12294.1"/>
    <property type="molecule type" value="Genomic_DNA"/>
</dbReference>
<organism evidence="2 3">
    <name type="scientific">Enhydrobacter aerosaccus</name>
    <dbReference type="NCBI Taxonomy" id="225324"/>
    <lineage>
        <taxon>Bacteria</taxon>
        <taxon>Pseudomonadati</taxon>
        <taxon>Pseudomonadota</taxon>
        <taxon>Alphaproteobacteria</taxon>
        <taxon>Hyphomicrobiales</taxon>
        <taxon>Enhydrobacter</taxon>
    </lineage>
</organism>
<dbReference type="AlphaFoldDB" id="A0A1T4R8E8"/>
<reference evidence="3" key="1">
    <citation type="submission" date="2017-02" db="EMBL/GenBank/DDBJ databases">
        <authorList>
            <person name="Varghese N."/>
            <person name="Submissions S."/>
        </authorList>
    </citation>
    <scope>NUCLEOTIDE SEQUENCE [LARGE SCALE GENOMIC DNA]</scope>
    <source>
        <strain evidence="3">ATCC 27094</strain>
    </source>
</reference>
<proteinExistence type="predicted"/>
<keyword evidence="3" id="KW-1185">Reference proteome</keyword>
<name>A0A1T4R8E8_9HYPH</name>
<accession>A0A1T4R8E8</accession>
<feature type="region of interest" description="Disordered" evidence="1">
    <location>
        <begin position="1"/>
        <end position="68"/>
    </location>
</feature>
<protein>
    <submittedName>
        <fullName evidence="2">Uncharacterized protein</fullName>
    </submittedName>
</protein>
<dbReference type="Proteomes" id="UP000190092">
    <property type="component" value="Unassembled WGS sequence"/>
</dbReference>